<evidence type="ECO:0000313" key="2">
    <source>
        <dbReference type="Proteomes" id="UP000243975"/>
    </source>
</evidence>
<gene>
    <name evidence="1" type="ORF">Ccrd_026762</name>
</gene>
<sequence>MRHLMAQMMNENMFDFELFKKKVENSSILHALMSFLE</sequence>
<dbReference type="EMBL" id="LEKV01009394">
    <property type="protein sequence ID" value="KVF45394.1"/>
    <property type="molecule type" value="Genomic_DNA"/>
</dbReference>
<accession>A0A103K6N0</accession>
<name>A0A103K6N0_CYNCS</name>
<keyword evidence="2" id="KW-1185">Reference proteome</keyword>
<reference evidence="1 2" key="1">
    <citation type="journal article" date="2016" name="Sci. Rep.">
        <title>The genome sequence of the outbreeding globe artichoke constructed de novo incorporating a phase-aware low-pass sequencing strategy of F1 progeny.</title>
        <authorList>
            <person name="Scaglione D."/>
            <person name="Reyes-Chin-Wo S."/>
            <person name="Acquadro A."/>
            <person name="Froenicke L."/>
            <person name="Portis E."/>
            <person name="Beitel C."/>
            <person name="Tirone M."/>
            <person name="Mauro R."/>
            <person name="Lo Monaco A."/>
            <person name="Mauromicale G."/>
            <person name="Faccioli P."/>
            <person name="Cattivelli L."/>
            <person name="Rieseberg L."/>
            <person name="Michelmore R."/>
            <person name="Lanteri S."/>
        </authorList>
    </citation>
    <scope>NUCLEOTIDE SEQUENCE [LARGE SCALE GENOMIC DNA]</scope>
    <source>
        <strain evidence="1">2C</strain>
    </source>
</reference>
<proteinExistence type="predicted"/>
<evidence type="ECO:0000313" key="1">
    <source>
        <dbReference type="EMBL" id="KVF45394.1"/>
    </source>
</evidence>
<comment type="caution">
    <text evidence="1">The sequence shown here is derived from an EMBL/GenBank/DDBJ whole genome shotgun (WGS) entry which is preliminary data.</text>
</comment>
<dbReference type="Proteomes" id="UP000243975">
    <property type="component" value="Unassembled WGS sequence"/>
</dbReference>
<organism evidence="1 2">
    <name type="scientific">Cynara cardunculus var. scolymus</name>
    <name type="common">Globe artichoke</name>
    <name type="synonym">Cynara scolymus</name>
    <dbReference type="NCBI Taxonomy" id="59895"/>
    <lineage>
        <taxon>Eukaryota</taxon>
        <taxon>Viridiplantae</taxon>
        <taxon>Streptophyta</taxon>
        <taxon>Embryophyta</taxon>
        <taxon>Tracheophyta</taxon>
        <taxon>Spermatophyta</taxon>
        <taxon>Magnoliopsida</taxon>
        <taxon>eudicotyledons</taxon>
        <taxon>Gunneridae</taxon>
        <taxon>Pentapetalae</taxon>
        <taxon>asterids</taxon>
        <taxon>campanulids</taxon>
        <taxon>Asterales</taxon>
        <taxon>Asteraceae</taxon>
        <taxon>Carduoideae</taxon>
        <taxon>Cardueae</taxon>
        <taxon>Carduinae</taxon>
        <taxon>Cynara</taxon>
    </lineage>
</organism>
<dbReference type="AlphaFoldDB" id="A0A103K6N0"/>
<dbReference type="Gramene" id="KVF45394">
    <property type="protein sequence ID" value="KVF45394"/>
    <property type="gene ID" value="Ccrd_026762"/>
</dbReference>
<protein>
    <submittedName>
        <fullName evidence="1">Uncharacterized protein</fullName>
    </submittedName>
</protein>